<gene>
    <name evidence="1" type="ORF">GCM10022408_11120</name>
</gene>
<dbReference type="Gene3D" id="3.40.50.1820">
    <property type="entry name" value="alpha/beta hydrolase"/>
    <property type="match status" value="1"/>
</dbReference>
<name>A0ABP7RSX6_9BACT</name>
<evidence type="ECO:0000313" key="2">
    <source>
        <dbReference type="Proteomes" id="UP001500567"/>
    </source>
</evidence>
<accession>A0ABP7RSX6</accession>
<protein>
    <recommendedName>
        <fullName evidence="3">Alpha/beta hydrolase</fullName>
    </recommendedName>
</protein>
<dbReference type="InterPro" id="IPR053145">
    <property type="entry name" value="AB_hydrolase_Est10"/>
</dbReference>
<reference evidence="2" key="1">
    <citation type="journal article" date="2019" name="Int. J. Syst. Evol. Microbiol.">
        <title>The Global Catalogue of Microorganisms (GCM) 10K type strain sequencing project: providing services to taxonomists for standard genome sequencing and annotation.</title>
        <authorList>
            <consortium name="The Broad Institute Genomics Platform"/>
            <consortium name="The Broad Institute Genome Sequencing Center for Infectious Disease"/>
            <person name="Wu L."/>
            <person name="Ma J."/>
        </authorList>
    </citation>
    <scope>NUCLEOTIDE SEQUENCE [LARGE SCALE GENOMIC DNA]</scope>
    <source>
        <strain evidence="2">JCM 17224</strain>
    </source>
</reference>
<evidence type="ECO:0000313" key="1">
    <source>
        <dbReference type="EMBL" id="GAA4001619.1"/>
    </source>
</evidence>
<keyword evidence="2" id="KW-1185">Reference proteome</keyword>
<dbReference type="EMBL" id="BAABDJ010000007">
    <property type="protein sequence ID" value="GAA4001619.1"/>
    <property type="molecule type" value="Genomic_DNA"/>
</dbReference>
<organism evidence="1 2">
    <name type="scientific">Hymenobacter fastidiosus</name>
    <dbReference type="NCBI Taxonomy" id="486264"/>
    <lineage>
        <taxon>Bacteria</taxon>
        <taxon>Pseudomonadati</taxon>
        <taxon>Bacteroidota</taxon>
        <taxon>Cytophagia</taxon>
        <taxon>Cytophagales</taxon>
        <taxon>Hymenobacteraceae</taxon>
        <taxon>Hymenobacter</taxon>
    </lineage>
</organism>
<sequence length="177" mass="19010">MPGGSLEVMVSVTELATGKQFAVLDVPLQKVNRMPMTVETRGDTVVFYAAAADSRFVGLVGRDGKLLQGTWQQPGSEAPMALTLIPPPAALPKNFTFPPPYRVDEVAFSNQQASIRLAGTLTIPAGPGPFPAVLLLSDTGPQDRDGTLDQYRMFGSLADYLTWRGIAVLRYDDRGVG</sequence>
<dbReference type="InterPro" id="IPR029058">
    <property type="entry name" value="AB_hydrolase_fold"/>
</dbReference>
<dbReference type="SUPFAM" id="SSF53474">
    <property type="entry name" value="alpha/beta-Hydrolases"/>
    <property type="match status" value="1"/>
</dbReference>
<dbReference type="PANTHER" id="PTHR43265">
    <property type="entry name" value="ESTERASE ESTD"/>
    <property type="match status" value="1"/>
</dbReference>
<proteinExistence type="predicted"/>
<comment type="caution">
    <text evidence="1">The sequence shown here is derived from an EMBL/GenBank/DDBJ whole genome shotgun (WGS) entry which is preliminary data.</text>
</comment>
<dbReference type="Proteomes" id="UP001500567">
    <property type="component" value="Unassembled WGS sequence"/>
</dbReference>
<dbReference type="PANTHER" id="PTHR43265:SF1">
    <property type="entry name" value="ESTERASE ESTD"/>
    <property type="match status" value="1"/>
</dbReference>
<evidence type="ECO:0008006" key="3">
    <source>
        <dbReference type="Google" id="ProtNLM"/>
    </source>
</evidence>
<dbReference type="RefSeq" id="WP_345071552.1">
    <property type="nucleotide sequence ID" value="NZ_BAABDJ010000007.1"/>
</dbReference>